<evidence type="ECO:0000256" key="2">
    <source>
        <dbReference type="SAM" id="Phobius"/>
    </source>
</evidence>
<gene>
    <name evidence="3" type="ORF">CK203_043458</name>
</gene>
<evidence type="ECO:0000256" key="1">
    <source>
        <dbReference type="ARBA" id="ARBA00004141"/>
    </source>
</evidence>
<comment type="subcellular location">
    <subcellularLocation>
        <location evidence="1">Membrane</location>
        <topology evidence="1">Multi-pass membrane protein</topology>
    </subcellularLocation>
</comment>
<sequence length="138" mass="15043">MKMMKEWYMSLICQWNTRYFTHAALARTSIATTTLLSSSASVLFTLLLGVPLGQESINAVTIVYVVISLAGVALTTLGQTWASYDTQNGKHSLVGDLFSALSFDLYMNYVLAEVINKGGLYALGDDGIQAMEATPSRF</sequence>
<dbReference type="EMBL" id="QGNW01000127">
    <property type="protein sequence ID" value="RVW93796.1"/>
    <property type="molecule type" value="Genomic_DNA"/>
</dbReference>
<keyword evidence="2" id="KW-1133">Transmembrane helix</keyword>
<protein>
    <submittedName>
        <fullName evidence="3">Uncharacterized protein</fullName>
    </submittedName>
</protein>
<organism evidence="3 4">
    <name type="scientific">Vitis vinifera</name>
    <name type="common">Grape</name>
    <dbReference type="NCBI Taxonomy" id="29760"/>
    <lineage>
        <taxon>Eukaryota</taxon>
        <taxon>Viridiplantae</taxon>
        <taxon>Streptophyta</taxon>
        <taxon>Embryophyta</taxon>
        <taxon>Tracheophyta</taxon>
        <taxon>Spermatophyta</taxon>
        <taxon>Magnoliopsida</taxon>
        <taxon>eudicotyledons</taxon>
        <taxon>Gunneridae</taxon>
        <taxon>Pentapetalae</taxon>
        <taxon>rosids</taxon>
        <taxon>Vitales</taxon>
        <taxon>Vitaceae</taxon>
        <taxon>Viteae</taxon>
        <taxon>Vitis</taxon>
    </lineage>
</organism>
<comment type="caution">
    <text evidence="3">The sequence shown here is derived from an EMBL/GenBank/DDBJ whole genome shotgun (WGS) entry which is preliminary data.</text>
</comment>
<feature type="transmembrane region" description="Helical" evidence="2">
    <location>
        <begin position="56"/>
        <end position="77"/>
    </location>
</feature>
<dbReference type="SUPFAM" id="SSF103481">
    <property type="entry name" value="Multidrug resistance efflux transporter EmrE"/>
    <property type="match status" value="1"/>
</dbReference>
<evidence type="ECO:0000313" key="3">
    <source>
        <dbReference type="EMBL" id="RVW93796.1"/>
    </source>
</evidence>
<keyword evidence="2" id="KW-0472">Membrane</keyword>
<evidence type="ECO:0000313" key="4">
    <source>
        <dbReference type="Proteomes" id="UP000288805"/>
    </source>
</evidence>
<dbReference type="Proteomes" id="UP000288805">
    <property type="component" value="Unassembled WGS sequence"/>
</dbReference>
<reference evidence="3 4" key="1">
    <citation type="journal article" date="2018" name="PLoS Genet.">
        <title>Population sequencing reveals clonal diversity and ancestral inbreeding in the grapevine cultivar Chardonnay.</title>
        <authorList>
            <person name="Roach M.J."/>
            <person name="Johnson D.L."/>
            <person name="Bohlmann J."/>
            <person name="van Vuuren H.J."/>
            <person name="Jones S.J."/>
            <person name="Pretorius I.S."/>
            <person name="Schmidt S.A."/>
            <person name="Borneman A.R."/>
        </authorList>
    </citation>
    <scope>NUCLEOTIDE SEQUENCE [LARGE SCALE GENOMIC DNA]</scope>
    <source>
        <strain evidence="4">cv. Chardonnay</strain>
        <tissue evidence="3">Leaf</tissue>
    </source>
</reference>
<keyword evidence="2" id="KW-0812">Transmembrane</keyword>
<dbReference type="AlphaFoldDB" id="A0A438IAQ6"/>
<dbReference type="PANTHER" id="PTHR23051:SF10">
    <property type="entry name" value="EAMA DOMAIN-CONTAINING PROTEIN"/>
    <property type="match status" value="1"/>
</dbReference>
<dbReference type="PANTHER" id="PTHR23051">
    <property type="entry name" value="SOLUTE CARRIER FAMILY 35, MEMBER F5"/>
    <property type="match status" value="1"/>
</dbReference>
<accession>A0A438IAQ6</accession>
<proteinExistence type="predicted"/>
<dbReference type="InterPro" id="IPR037185">
    <property type="entry name" value="EmrE-like"/>
</dbReference>
<name>A0A438IAQ6_VITVI</name>